<gene>
    <name evidence="2" type="ORF">SAMN05421548_114134</name>
</gene>
<accession>A0A1G6S4E8</accession>
<proteinExistence type="predicted"/>
<dbReference type="EMBL" id="FMYQ01000014">
    <property type="protein sequence ID" value="SDD11065.1"/>
    <property type="molecule type" value="Genomic_DNA"/>
</dbReference>
<name>A0A1G6S4E8_9BURK</name>
<protein>
    <submittedName>
        <fullName evidence="2">Uncharacterized protein</fullName>
    </submittedName>
</protein>
<evidence type="ECO:0000313" key="2">
    <source>
        <dbReference type="EMBL" id="SDD11065.1"/>
    </source>
</evidence>
<dbReference type="Proteomes" id="UP000198908">
    <property type="component" value="Unassembled WGS sequence"/>
</dbReference>
<evidence type="ECO:0000256" key="1">
    <source>
        <dbReference type="SAM" id="MobiDB-lite"/>
    </source>
</evidence>
<evidence type="ECO:0000313" key="3">
    <source>
        <dbReference type="Proteomes" id="UP000198908"/>
    </source>
</evidence>
<organism evidence="2 3">
    <name type="scientific">Paraburkholderia lycopersici</name>
    <dbReference type="NCBI Taxonomy" id="416944"/>
    <lineage>
        <taxon>Bacteria</taxon>
        <taxon>Pseudomonadati</taxon>
        <taxon>Pseudomonadota</taxon>
        <taxon>Betaproteobacteria</taxon>
        <taxon>Burkholderiales</taxon>
        <taxon>Burkholderiaceae</taxon>
        <taxon>Paraburkholderia</taxon>
    </lineage>
</organism>
<sequence length="113" mass="12741">MHDPVMQTRTDDALATPARDEDEPLPTLFRIVLTLSSVSWGGLALMAQLEQHDVARGSRKRRFPISPRSRGWCRGRWAATSRCNWVTCCADVQAPGPLLNVVPFFGYLVWMAR</sequence>
<dbReference type="AlphaFoldDB" id="A0A1G6S4E8"/>
<keyword evidence="3" id="KW-1185">Reference proteome</keyword>
<reference evidence="3" key="1">
    <citation type="submission" date="2016-09" db="EMBL/GenBank/DDBJ databases">
        <authorList>
            <person name="Varghese N."/>
            <person name="Submissions S."/>
        </authorList>
    </citation>
    <scope>NUCLEOTIDE SEQUENCE [LARGE SCALE GENOMIC DNA]</scope>
    <source>
        <strain evidence="3">TNe-862</strain>
    </source>
</reference>
<feature type="region of interest" description="Disordered" evidence="1">
    <location>
        <begin position="1"/>
        <end position="20"/>
    </location>
</feature>